<organism evidence="1">
    <name type="scientific">Ditylum brightwellii</name>
    <dbReference type="NCBI Taxonomy" id="49249"/>
    <lineage>
        <taxon>Eukaryota</taxon>
        <taxon>Sar</taxon>
        <taxon>Stramenopiles</taxon>
        <taxon>Ochrophyta</taxon>
        <taxon>Bacillariophyta</taxon>
        <taxon>Mediophyceae</taxon>
        <taxon>Lithodesmiophycidae</taxon>
        <taxon>Lithodesmiales</taxon>
        <taxon>Lithodesmiaceae</taxon>
        <taxon>Ditylum</taxon>
    </lineage>
</organism>
<dbReference type="SUPFAM" id="SSF51445">
    <property type="entry name" value="(Trans)glycosidases"/>
    <property type="match status" value="1"/>
</dbReference>
<dbReference type="Pfam" id="PF14885">
    <property type="entry name" value="GHL15"/>
    <property type="match status" value="1"/>
</dbReference>
<dbReference type="InterPro" id="IPR029455">
    <property type="entry name" value="GHL15"/>
</dbReference>
<dbReference type="AlphaFoldDB" id="A0A7S1YUC2"/>
<proteinExistence type="predicted"/>
<name>A0A7S1YUC2_9STRA</name>
<dbReference type="InterPro" id="IPR017853">
    <property type="entry name" value="GH"/>
</dbReference>
<accession>A0A7S1YUC2</accession>
<reference evidence="1" key="1">
    <citation type="submission" date="2021-01" db="EMBL/GenBank/DDBJ databases">
        <authorList>
            <person name="Corre E."/>
            <person name="Pelletier E."/>
            <person name="Niang G."/>
            <person name="Scheremetjew M."/>
            <person name="Finn R."/>
            <person name="Kale V."/>
            <person name="Holt S."/>
            <person name="Cochrane G."/>
            <person name="Meng A."/>
            <person name="Brown T."/>
            <person name="Cohen L."/>
        </authorList>
    </citation>
    <scope>NUCLEOTIDE SEQUENCE</scope>
    <source>
        <strain evidence="1">Pop2</strain>
    </source>
</reference>
<evidence type="ECO:0000313" key="1">
    <source>
        <dbReference type="EMBL" id="CAD9319426.1"/>
    </source>
</evidence>
<protein>
    <submittedName>
        <fullName evidence="1">Uncharacterized protein</fullName>
    </submittedName>
</protein>
<sequence>MSEAVDKFPDFSWDTLPLYVHIRKQDAFSDEEAKFLSTFPLITLEKTTGMGTYGCTETGSIKAAEKIKGHNPNAKVLFYRNVIINYTFYSFDGELDDHDDWILKDVNGENAKALSQGFKLYDLSQSEVREWWINKALEVCDNPAIDGLFLDGNLKVLDKHYLTRIAKIPEEKKAEVVEGWHQMMSSIHEALDAKNKLQLANIVRARLDDSGVSCLQYFDGSYLEHFESTEKKGLEMEYLEKSIAAVQKAAQSGKIIALTLGLGEPSAKADYDDMREKADDLAKLKPRIEYCVGLFLIVAEKYSYLNIHDGYDVNCDRSGKCRSKIWLKHLAEYDRPLGEPLGPAEKRGENMYVRKFEHVKVKVNIKQKRAHLEWSDPSIKEDL</sequence>
<dbReference type="EMBL" id="HBGN01008444">
    <property type="protein sequence ID" value="CAD9319426.1"/>
    <property type="molecule type" value="Transcribed_RNA"/>
</dbReference>
<gene>
    <name evidence="1" type="ORF">DBRI1063_LOCUS5408</name>
</gene>